<keyword evidence="3 7" id="KW-0812">Transmembrane</keyword>
<feature type="transmembrane region" description="Helical" evidence="7">
    <location>
        <begin position="413"/>
        <end position="431"/>
    </location>
</feature>
<dbReference type="VEuPathDB" id="FungiDB:P174DRAFT_424313"/>
<gene>
    <name evidence="9" type="ORF">P174DRAFT_424313</name>
</gene>
<feature type="transmembrane region" description="Helical" evidence="7">
    <location>
        <begin position="45"/>
        <end position="64"/>
    </location>
</feature>
<proteinExistence type="inferred from homology"/>
<dbReference type="Gene3D" id="1.20.1250.20">
    <property type="entry name" value="MFS general substrate transporter like domains"/>
    <property type="match status" value="2"/>
</dbReference>
<feature type="transmembrane region" description="Helical" evidence="7">
    <location>
        <begin position="357"/>
        <end position="377"/>
    </location>
</feature>
<feature type="transmembrane region" description="Helical" evidence="7">
    <location>
        <begin position="144"/>
        <end position="163"/>
    </location>
</feature>
<feature type="transmembrane region" description="Helical" evidence="7">
    <location>
        <begin position="519"/>
        <end position="539"/>
    </location>
</feature>
<evidence type="ECO:0000256" key="3">
    <source>
        <dbReference type="ARBA" id="ARBA00022692"/>
    </source>
</evidence>
<dbReference type="PANTHER" id="PTHR23501">
    <property type="entry name" value="MAJOR FACILITATOR SUPERFAMILY"/>
    <property type="match status" value="1"/>
</dbReference>
<dbReference type="GO" id="GO:0005886">
    <property type="term" value="C:plasma membrane"/>
    <property type="evidence" value="ECO:0007669"/>
    <property type="project" value="TreeGrafter"/>
</dbReference>
<dbReference type="PROSITE" id="PS50850">
    <property type="entry name" value="MFS"/>
    <property type="match status" value="1"/>
</dbReference>
<feature type="transmembrane region" description="Helical" evidence="7">
    <location>
        <begin position="383"/>
        <end position="401"/>
    </location>
</feature>
<dbReference type="FunFam" id="1.20.1720.10:FF:000012">
    <property type="entry name" value="MFS toxin efflux pump (AflT)"/>
    <property type="match status" value="1"/>
</dbReference>
<dbReference type="CDD" id="cd17502">
    <property type="entry name" value="MFS_Azr1_MDR_like"/>
    <property type="match status" value="1"/>
</dbReference>
<feature type="region of interest" description="Disordered" evidence="6">
    <location>
        <begin position="1"/>
        <end position="38"/>
    </location>
</feature>
<feature type="domain" description="Major facilitator superfamily (MFS) profile" evidence="8">
    <location>
        <begin position="50"/>
        <end position="544"/>
    </location>
</feature>
<evidence type="ECO:0000259" key="8">
    <source>
        <dbReference type="PROSITE" id="PS50850"/>
    </source>
</evidence>
<evidence type="ECO:0000313" key="9">
    <source>
        <dbReference type="EMBL" id="PKX90121.1"/>
    </source>
</evidence>
<keyword evidence="10" id="KW-1185">Reference proteome</keyword>
<dbReference type="InterPro" id="IPR011701">
    <property type="entry name" value="MFS"/>
</dbReference>
<feature type="transmembrane region" description="Helical" evidence="7">
    <location>
        <begin position="109"/>
        <end position="132"/>
    </location>
</feature>
<feature type="compositionally biased region" description="Basic and acidic residues" evidence="6">
    <location>
        <begin position="1"/>
        <end position="30"/>
    </location>
</feature>
<dbReference type="Pfam" id="PF07690">
    <property type="entry name" value="MFS_1"/>
    <property type="match status" value="1"/>
</dbReference>
<feature type="transmembrane region" description="Helical" evidence="7">
    <location>
        <begin position="207"/>
        <end position="228"/>
    </location>
</feature>
<feature type="transmembrane region" description="Helical" evidence="7">
    <location>
        <begin position="248"/>
        <end position="265"/>
    </location>
</feature>
<dbReference type="InterPro" id="IPR020846">
    <property type="entry name" value="MFS_dom"/>
</dbReference>
<dbReference type="GeneID" id="36532514"/>
<sequence>MALGADHHPADAPLPRKEQSMTIADTEKSSDSTAPGDDSQYPGKIKLFAIISSLNLAMFLVGLDNTIISTAIPKITDRFHALEDVGWYASAYLLTNCAFQLMWGKLYTFYIVKWIYLIALFLFELGSLICAVSPSSTTLIVGRAIAGIGAGGVSNGCFLLIAYCVPPRQRPTLIGLMGAMYGLAAIVGPLMGGVFTDNPNLTWRWCFYINLPLGVLPAVIVVAFISPFAGGGKRGKVSLADQLKQMDLPGTLFLLAAIICLLLALQWGGTRYAWRDGVIIALLVLAIAFFVTFGIIQYCSGDLATVPGRIFSNRDIWGSSIFGSCVVASFFTMLYYIPIWLQAIKDASPTRSGIMNLPMVLSYVAFSLGSGALTSAIGYYVPFAYLTTIFMAIGSGLLSTLKPDSGSAQWIDYQFLFGAGVGCGLQTAFAAPQCVLPLEDIPIGTAIIIFTENLASAVMVSVAQNVFTNQLQTNLAKYVPKADSDVILHAGATEIKNLIPADLYDAVIFAYNKALCQTFYVGVTLSCCAVFGVLALKWVNVKGK</sequence>
<evidence type="ECO:0000313" key="10">
    <source>
        <dbReference type="Proteomes" id="UP000234474"/>
    </source>
</evidence>
<dbReference type="PANTHER" id="PTHR23501:SF199">
    <property type="entry name" value="MFS EFFLUX TRANSPORTER INPD-RELATED"/>
    <property type="match status" value="1"/>
</dbReference>
<reference evidence="10" key="1">
    <citation type="journal article" date="2018" name="Proc. Natl. Acad. Sci. U.S.A.">
        <title>Linking secondary metabolites to gene clusters through genome sequencing of six diverse Aspergillus species.</title>
        <authorList>
            <person name="Kaerboelling I."/>
            <person name="Vesth T.C."/>
            <person name="Frisvad J.C."/>
            <person name="Nybo J.L."/>
            <person name="Theobald S."/>
            <person name="Kuo A."/>
            <person name="Bowyer P."/>
            <person name="Matsuda Y."/>
            <person name="Mondo S."/>
            <person name="Lyhne E.K."/>
            <person name="Kogle M.E."/>
            <person name="Clum A."/>
            <person name="Lipzen A."/>
            <person name="Salamov A."/>
            <person name="Ngan C.Y."/>
            <person name="Daum C."/>
            <person name="Chiniquy J."/>
            <person name="Barry K."/>
            <person name="LaButti K."/>
            <person name="Haridas S."/>
            <person name="Simmons B.A."/>
            <person name="Magnuson J.K."/>
            <person name="Mortensen U.H."/>
            <person name="Larsen T.O."/>
            <person name="Grigoriev I.V."/>
            <person name="Baker S.E."/>
            <person name="Andersen M.R."/>
        </authorList>
    </citation>
    <scope>NUCLEOTIDE SEQUENCE [LARGE SCALE GENOMIC DNA]</scope>
    <source>
        <strain evidence="10">IBT 16806</strain>
    </source>
</reference>
<keyword evidence="5 7" id="KW-0472">Membrane</keyword>
<dbReference type="EMBL" id="MSZS01000008">
    <property type="protein sequence ID" value="PKX90121.1"/>
    <property type="molecule type" value="Genomic_DNA"/>
</dbReference>
<accession>A0A2I1BXQ9</accession>
<evidence type="ECO:0000256" key="4">
    <source>
        <dbReference type="ARBA" id="ARBA00022989"/>
    </source>
</evidence>
<dbReference type="InterPro" id="IPR036259">
    <property type="entry name" value="MFS_trans_sf"/>
</dbReference>
<dbReference type="SUPFAM" id="SSF103473">
    <property type="entry name" value="MFS general substrate transporter"/>
    <property type="match status" value="2"/>
</dbReference>
<dbReference type="FunFam" id="1.20.1250.20:FF:000196">
    <property type="entry name" value="MFS toxin efflux pump (AflT)"/>
    <property type="match status" value="1"/>
</dbReference>
<feature type="transmembrane region" description="Helical" evidence="7">
    <location>
        <begin position="175"/>
        <end position="195"/>
    </location>
</feature>
<dbReference type="OrthoDB" id="10021397at2759"/>
<dbReference type="GO" id="GO:0022857">
    <property type="term" value="F:transmembrane transporter activity"/>
    <property type="evidence" value="ECO:0007669"/>
    <property type="project" value="InterPro"/>
</dbReference>
<dbReference type="AlphaFoldDB" id="A0A2I1BXQ9"/>
<feature type="transmembrane region" description="Helical" evidence="7">
    <location>
        <begin position="316"/>
        <end position="337"/>
    </location>
</feature>
<evidence type="ECO:0000256" key="1">
    <source>
        <dbReference type="ARBA" id="ARBA00004141"/>
    </source>
</evidence>
<comment type="similarity">
    <text evidence="2">Belongs to the major facilitator superfamily. TCR/Tet family.</text>
</comment>
<evidence type="ECO:0000256" key="5">
    <source>
        <dbReference type="ARBA" id="ARBA00023136"/>
    </source>
</evidence>
<dbReference type="OMA" id="WGKLFTF"/>
<feature type="transmembrane region" description="Helical" evidence="7">
    <location>
        <begin position="85"/>
        <end position="103"/>
    </location>
</feature>
<name>A0A2I1BXQ9_ASPN1</name>
<protein>
    <submittedName>
        <fullName evidence="9">Putative MFS transporter</fullName>
    </submittedName>
</protein>
<comment type="subcellular location">
    <subcellularLocation>
        <location evidence="1">Membrane</location>
        <topology evidence="1">Multi-pass membrane protein</topology>
    </subcellularLocation>
</comment>
<evidence type="ECO:0000256" key="6">
    <source>
        <dbReference type="SAM" id="MobiDB-lite"/>
    </source>
</evidence>
<keyword evidence="4 7" id="KW-1133">Transmembrane helix</keyword>
<feature type="transmembrane region" description="Helical" evidence="7">
    <location>
        <begin position="277"/>
        <end position="296"/>
    </location>
</feature>
<organism evidence="9 10">
    <name type="scientific">Aspergillus novofumigatus (strain IBT 16806)</name>
    <dbReference type="NCBI Taxonomy" id="1392255"/>
    <lineage>
        <taxon>Eukaryota</taxon>
        <taxon>Fungi</taxon>
        <taxon>Dikarya</taxon>
        <taxon>Ascomycota</taxon>
        <taxon>Pezizomycotina</taxon>
        <taxon>Eurotiomycetes</taxon>
        <taxon>Eurotiomycetidae</taxon>
        <taxon>Eurotiales</taxon>
        <taxon>Aspergillaceae</taxon>
        <taxon>Aspergillus</taxon>
        <taxon>Aspergillus subgen. Fumigati</taxon>
    </lineage>
</organism>
<dbReference type="Proteomes" id="UP000234474">
    <property type="component" value="Unassembled WGS sequence"/>
</dbReference>
<comment type="caution">
    <text evidence="9">The sequence shown here is derived from an EMBL/GenBank/DDBJ whole genome shotgun (WGS) entry which is preliminary data.</text>
</comment>
<evidence type="ECO:0000256" key="7">
    <source>
        <dbReference type="SAM" id="Phobius"/>
    </source>
</evidence>
<dbReference type="RefSeq" id="XP_024678716.1">
    <property type="nucleotide sequence ID" value="XM_024825189.1"/>
</dbReference>
<evidence type="ECO:0000256" key="2">
    <source>
        <dbReference type="ARBA" id="ARBA00007520"/>
    </source>
</evidence>